<feature type="compositionally biased region" description="Polar residues" evidence="1">
    <location>
        <begin position="234"/>
        <end position="258"/>
    </location>
</feature>
<evidence type="ECO:0000313" key="3">
    <source>
        <dbReference type="Proteomes" id="UP001590951"/>
    </source>
</evidence>
<keyword evidence="3" id="KW-1185">Reference proteome</keyword>
<name>A0ABR4BFP7_9LECA</name>
<gene>
    <name evidence="2" type="ORF">ABVK25_004095</name>
</gene>
<feature type="region of interest" description="Disordered" evidence="1">
    <location>
        <begin position="719"/>
        <end position="762"/>
    </location>
</feature>
<evidence type="ECO:0000313" key="2">
    <source>
        <dbReference type="EMBL" id="KAL2055851.1"/>
    </source>
</evidence>
<feature type="compositionally biased region" description="Polar residues" evidence="1">
    <location>
        <begin position="569"/>
        <end position="583"/>
    </location>
</feature>
<feature type="compositionally biased region" description="Basic and acidic residues" evidence="1">
    <location>
        <begin position="32"/>
        <end position="49"/>
    </location>
</feature>
<feature type="region of interest" description="Disordered" evidence="1">
    <location>
        <begin position="386"/>
        <end position="421"/>
    </location>
</feature>
<feature type="compositionally biased region" description="Basic and acidic residues" evidence="1">
    <location>
        <begin position="547"/>
        <end position="568"/>
    </location>
</feature>
<proteinExistence type="predicted"/>
<feature type="region of interest" description="Disordered" evidence="1">
    <location>
        <begin position="540"/>
        <end position="604"/>
    </location>
</feature>
<feature type="compositionally biased region" description="Polar residues" evidence="1">
    <location>
        <begin position="183"/>
        <end position="202"/>
    </location>
</feature>
<sequence length="762" mass="82052">MPPTSNKNRVKKPSAKSETQKCKRKNSGPGFDRLRKIIGDLNKKGKEETEPASAENSIECANGATLTTTHGIANQSEISLQSFINDSTPAQGHVNQSSPSHKDTANGTTTPSQDPVNQSGLSPGNSGINFEDAPGDPEELGAWISQMINKLGKDPRFEKFEKDDSMSRSRGPGIQNARMRDGGQSSSNEGETRKYCQTQMSSSKREDDLNKESPSGISEPGNCRTARKLGAALDNNNKDPISSTKAFCTLPSSSQEAWNQALDDLNSFPRGGKPKPKVSRFVHPDNSSSTTSSETSGFTSREDTTPSTSQDAEAPSPPKGQDHEAPSLSTRRKRSLRSPTAHGQQTMSSSTGHGDLKMGTAPSKYAPSQPLGARAAALLLGPPLGVPSVSTSQRQELAPPATGQRHGTARASTGPPASNVGGVDCIRVSDQCTDDLVAAYGRILRIVMEITGRYFGPSHGEPHAYTSPYDRTVIPPSNPDMPPPAAQLGSNATRNPSTMELTRDDGIRDSQCELAGKVQESPVDDSVYGKVEFLMKLGLEPPIPSHSTRDGHGSADESIERQTSHDDSTISPPASSQAMQVQSGPRPRIPQAQTRPVPQHAMPGSNTTRIYEWIGLLREDDPRVDVDLSKNVNHMIRDSMTSQDHYRGLPTGTSLTWCFCSIEGCRLLQELQRLLIVIGPHSPATFPQTRGVGKAMMEMHHFLNGEGFTPFAGAMRPPPYAHGATTQMHQRGRSYNSAFGSQAGPTAQAFGERPPKRQRRGK</sequence>
<feature type="compositionally biased region" description="Basic and acidic residues" evidence="1">
    <location>
        <begin position="151"/>
        <end position="167"/>
    </location>
</feature>
<comment type="caution">
    <text evidence="2">The sequence shown here is derived from an EMBL/GenBank/DDBJ whole genome shotgun (WGS) entry which is preliminary data.</text>
</comment>
<reference evidence="2 3" key="1">
    <citation type="submission" date="2024-09" db="EMBL/GenBank/DDBJ databases">
        <title>Rethinking Asexuality: The Enigmatic Case of Functional Sexual Genes in Lepraria (Stereocaulaceae).</title>
        <authorList>
            <person name="Doellman M."/>
            <person name="Sun Y."/>
            <person name="Barcenas-Pena A."/>
            <person name="Lumbsch H.T."/>
            <person name="Grewe F."/>
        </authorList>
    </citation>
    <scope>NUCLEOTIDE SEQUENCE [LARGE SCALE GENOMIC DNA]</scope>
    <source>
        <strain evidence="2 3">Grewe 0041</strain>
    </source>
</reference>
<feature type="region of interest" description="Disordered" evidence="1">
    <location>
        <begin position="1"/>
        <end position="59"/>
    </location>
</feature>
<feature type="compositionally biased region" description="Polar residues" evidence="1">
    <location>
        <begin position="724"/>
        <end position="745"/>
    </location>
</feature>
<evidence type="ECO:0000256" key="1">
    <source>
        <dbReference type="SAM" id="MobiDB-lite"/>
    </source>
</evidence>
<protein>
    <submittedName>
        <fullName evidence="2">Uncharacterized protein</fullName>
    </submittedName>
</protein>
<dbReference type="EMBL" id="JBHFEH010000010">
    <property type="protein sequence ID" value="KAL2055851.1"/>
    <property type="molecule type" value="Genomic_DNA"/>
</dbReference>
<feature type="region of interest" description="Disordered" evidence="1">
    <location>
        <begin position="83"/>
        <end position="368"/>
    </location>
</feature>
<feature type="compositionally biased region" description="Low complexity" evidence="1">
    <location>
        <begin position="287"/>
        <end position="299"/>
    </location>
</feature>
<organism evidence="2 3">
    <name type="scientific">Lepraria finkii</name>
    <dbReference type="NCBI Taxonomy" id="1340010"/>
    <lineage>
        <taxon>Eukaryota</taxon>
        <taxon>Fungi</taxon>
        <taxon>Dikarya</taxon>
        <taxon>Ascomycota</taxon>
        <taxon>Pezizomycotina</taxon>
        <taxon>Lecanoromycetes</taxon>
        <taxon>OSLEUM clade</taxon>
        <taxon>Lecanoromycetidae</taxon>
        <taxon>Lecanorales</taxon>
        <taxon>Lecanorineae</taxon>
        <taxon>Stereocaulaceae</taxon>
        <taxon>Lepraria</taxon>
    </lineage>
</organism>
<accession>A0ABR4BFP7</accession>
<dbReference type="Proteomes" id="UP001590951">
    <property type="component" value="Unassembled WGS sequence"/>
</dbReference>
<feature type="compositionally biased region" description="Polar residues" evidence="1">
    <location>
        <begin position="83"/>
        <end position="128"/>
    </location>
</feature>
<feature type="compositionally biased region" description="Polar residues" evidence="1">
    <location>
        <begin position="341"/>
        <end position="352"/>
    </location>
</feature>